<dbReference type="HOGENOM" id="CLU_166317_0_0_1"/>
<feature type="transmembrane region" description="Helical" evidence="1">
    <location>
        <begin position="37"/>
        <end position="56"/>
    </location>
</feature>
<protein>
    <recommendedName>
        <fullName evidence="4">Got1-like family protein</fullName>
    </recommendedName>
</protein>
<dbReference type="AlphaFoldDB" id="J8ZZU4"/>
<gene>
    <name evidence="2" type="ORF">EDEG_00769</name>
</gene>
<evidence type="ECO:0008006" key="4">
    <source>
        <dbReference type="Google" id="ProtNLM"/>
    </source>
</evidence>
<dbReference type="GO" id="GO:0042147">
    <property type="term" value="P:retrograde transport, endosome to Golgi"/>
    <property type="evidence" value="ECO:0007669"/>
    <property type="project" value="InterPro"/>
</dbReference>
<reference evidence="3" key="2">
    <citation type="submission" date="2015-07" db="EMBL/GenBank/DDBJ databases">
        <title>Contrasting host-pathogen interactions and genome evolution in two generalist and specialist microsporidian pathogens of mosquitoes.</title>
        <authorList>
            <consortium name="The Broad Institute Genomics Platform"/>
            <consortium name="The Broad Institute Genome Sequencing Center for Infectious Disease"/>
            <person name="Cuomo C.A."/>
            <person name="Sanscrainte N.D."/>
            <person name="Goldberg J.M."/>
            <person name="Heiman D."/>
            <person name="Young S."/>
            <person name="Zeng Q."/>
            <person name="Becnel J.J."/>
            <person name="Birren B.W."/>
        </authorList>
    </citation>
    <scope>NUCLEOTIDE SEQUENCE [LARGE SCALE GENOMIC DNA]</scope>
    <source>
        <strain evidence="3">USNM 41457</strain>
    </source>
</reference>
<dbReference type="EMBL" id="AFBI03000009">
    <property type="protein sequence ID" value="EJW05158.1"/>
    <property type="molecule type" value="Genomic_DNA"/>
</dbReference>
<proteinExistence type="predicted"/>
<feature type="transmembrane region" description="Helical" evidence="1">
    <location>
        <begin position="6"/>
        <end position="25"/>
    </location>
</feature>
<feature type="transmembrane region" description="Helical" evidence="1">
    <location>
        <begin position="62"/>
        <end position="93"/>
    </location>
</feature>
<keyword evidence="1" id="KW-0472">Membrane</keyword>
<dbReference type="PANTHER" id="PTHR21493:SF9">
    <property type="entry name" value="GOLGI TRANSPORT PROTEIN 1-RELATED"/>
    <property type="match status" value="1"/>
</dbReference>
<name>J8ZZU4_EDHAE</name>
<dbReference type="VEuPathDB" id="MicrosporidiaDB:EDEG_00769"/>
<reference evidence="2 3" key="1">
    <citation type="submission" date="2011-08" db="EMBL/GenBank/DDBJ databases">
        <authorList>
            <person name="Liu Z.J."/>
            <person name="Shi F.L."/>
            <person name="Lu J.Q."/>
            <person name="Li M."/>
            <person name="Wang Z.L."/>
        </authorList>
    </citation>
    <scope>NUCLEOTIDE SEQUENCE [LARGE SCALE GENOMIC DNA]</scope>
    <source>
        <strain evidence="2 3">USNM 41457</strain>
    </source>
</reference>
<evidence type="ECO:0000313" key="3">
    <source>
        <dbReference type="Proteomes" id="UP000003163"/>
    </source>
</evidence>
<comment type="caution">
    <text evidence="2">The sequence shown here is derived from an EMBL/GenBank/DDBJ whole genome shotgun (WGS) entry which is preliminary data.</text>
</comment>
<evidence type="ECO:0000313" key="2">
    <source>
        <dbReference type="EMBL" id="EJW05158.1"/>
    </source>
</evidence>
<dbReference type="PANTHER" id="PTHR21493">
    <property type="entry name" value="CGI-141-RELATED/LIPASE CONTAINING PROTEIN"/>
    <property type="match status" value="1"/>
</dbReference>
<dbReference type="GO" id="GO:0006888">
    <property type="term" value="P:endoplasmic reticulum to Golgi vesicle-mediated transport"/>
    <property type="evidence" value="ECO:0007669"/>
    <property type="project" value="InterPro"/>
</dbReference>
<dbReference type="GO" id="GO:0005829">
    <property type="term" value="C:cytosol"/>
    <property type="evidence" value="ECO:0007669"/>
    <property type="project" value="GOC"/>
</dbReference>
<keyword evidence="3" id="KW-1185">Reference proteome</keyword>
<dbReference type="InParanoid" id="J8ZZU4"/>
<dbReference type="Proteomes" id="UP000003163">
    <property type="component" value="Unassembled WGS sequence"/>
</dbReference>
<dbReference type="OMA" id="MMMAGNI"/>
<keyword evidence="1" id="KW-0812">Transmembrane</keyword>
<accession>J8ZZU4</accession>
<keyword evidence="1" id="KW-1133">Transmembrane helix</keyword>
<sequence length="113" mass="12728">MNRKETGVGLILCGLFFVFFGLILFMDKGIMTAGNFIVILGLIILETTNLCTLVKLENIWGLGIFIFSLVILFKGYFILGLILEITGLSFLFYSRIPSIKNIAKTLIFKIIRN</sequence>
<organism evidence="2 3">
    <name type="scientific">Edhazardia aedis (strain USNM 41457)</name>
    <name type="common">Microsporidian parasite</name>
    <dbReference type="NCBI Taxonomy" id="1003232"/>
    <lineage>
        <taxon>Eukaryota</taxon>
        <taxon>Fungi</taxon>
        <taxon>Fungi incertae sedis</taxon>
        <taxon>Microsporidia</taxon>
        <taxon>Edhazardia</taxon>
    </lineage>
</organism>
<evidence type="ECO:0000256" key="1">
    <source>
        <dbReference type="SAM" id="Phobius"/>
    </source>
</evidence>
<dbReference type="InterPro" id="IPR045176">
    <property type="entry name" value="Got1"/>
</dbReference>